<keyword evidence="7 10" id="KW-1133">Transmembrane helix</keyword>
<dbReference type="OrthoDB" id="2139606at2759"/>
<dbReference type="Pfam" id="PF01762">
    <property type="entry name" value="Galactosyl_T"/>
    <property type="match status" value="1"/>
</dbReference>
<gene>
    <name evidence="12" type="primary">LOC106162621</name>
</gene>
<evidence type="ECO:0000256" key="6">
    <source>
        <dbReference type="ARBA" id="ARBA00022968"/>
    </source>
</evidence>
<dbReference type="GO" id="GO:0006493">
    <property type="term" value="P:protein O-linked glycosylation"/>
    <property type="evidence" value="ECO:0007669"/>
    <property type="project" value="TreeGrafter"/>
</dbReference>
<keyword evidence="3 10" id="KW-0328">Glycosyltransferase</keyword>
<keyword evidence="5 10" id="KW-0812">Transmembrane</keyword>
<keyword evidence="4" id="KW-0808">Transferase</keyword>
<comment type="similarity">
    <text evidence="2 10">Belongs to the glycosyltransferase 31 family.</text>
</comment>
<dbReference type="GeneID" id="106162621"/>
<feature type="transmembrane region" description="Helical" evidence="10">
    <location>
        <begin position="12"/>
        <end position="30"/>
    </location>
</feature>
<dbReference type="EC" id="2.4.1.-" evidence="10"/>
<dbReference type="GO" id="GO:0000139">
    <property type="term" value="C:Golgi membrane"/>
    <property type="evidence" value="ECO:0007669"/>
    <property type="project" value="UniProtKB-SubCell"/>
</dbReference>
<keyword evidence="9 10" id="KW-0472">Membrane</keyword>
<dbReference type="GO" id="GO:0016758">
    <property type="term" value="F:hexosyltransferase activity"/>
    <property type="evidence" value="ECO:0007669"/>
    <property type="project" value="InterPro"/>
</dbReference>
<evidence type="ECO:0000256" key="4">
    <source>
        <dbReference type="ARBA" id="ARBA00022679"/>
    </source>
</evidence>
<dbReference type="Gene3D" id="3.90.550.50">
    <property type="match status" value="1"/>
</dbReference>
<dbReference type="AlphaFoldDB" id="A0A1S3IB66"/>
<evidence type="ECO:0000256" key="2">
    <source>
        <dbReference type="ARBA" id="ARBA00008661"/>
    </source>
</evidence>
<dbReference type="Proteomes" id="UP000085678">
    <property type="component" value="Unplaced"/>
</dbReference>
<evidence type="ECO:0000256" key="7">
    <source>
        <dbReference type="ARBA" id="ARBA00022989"/>
    </source>
</evidence>
<evidence type="ECO:0000256" key="3">
    <source>
        <dbReference type="ARBA" id="ARBA00022676"/>
    </source>
</evidence>
<dbReference type="PANTHER" id="PTHR11214">
    <property type="entry name" value="BETA-1,3-N-ACETYLGLUCOSAMINYLTRANSFERASE"/>
    <property type="match status" value="1"/>
</dbReference>
<name>A0A1S3IB66_LINAN</name>
<dbReference type="PANTHER" id="PTHR11214:SF314">
    <property type="entry name" value="HEXOSYLTRANSFERASE"/>
    <property type="match status" value="1"/>
</dbReference>
<dbReference type="InterPro" id="IPR002659">
    <property type="entry name" value="Glyco_trans_31"/>
</dbReference>
<evidence type="ECO:0000256" key="8">
    <source>
        <dbReference type="ARBA" id="ARBA00023034"/>
    </source>
</evidence>
<keyword evidence="11" id="KW-1185">Reference proteome</keyword>
<organism evidence="11 12">
    <name type="scientific">Lingula anatina</name>
    <name type="common">Brachiopod</name>
    <name type="synonym">Lingula unguis</name>
    <dbReference type="NCBI Taxonomy" id="7574"/>
    <lineage>
        <taxon>Eukaryota</taxon>
        <taxon>Metazoa</taxon>
        <taxon>Spiralia</taxon>
        <taxon>Lophotrochozoa</taxon>
        <taxon>Brachiopoda</taxon>
        <taxon>Linguliformea</taxon>
        <taxon>Lingulata</taxon>
        <taxon>Lingulida</taxon>
        <taxon>Linguloidea</taxon>
        <taxon>Lingulidae</taxon>
        <taxon>Lingula</taxon>
    </lineage>
</organism>
<evidence type="ECO:0000256" key="5">
    <source>
        <dbReference type="ARBA" id="ARBA00022692"/>
    </source>
</evidence>
<protein>
    <recommendedName>
        <fullName evidence="10">Hexosyltransferase</fullName>
        <ecNumber evidence="10">2.4.1.-</ecNumber>
    </recommendedName>
</protein>
<reference evidence="12" key="1">
    <citation type="submission" date="2025-08" db="UniProtKB">
        <authorList>
            <consortium name="RefSeq"/>
        </authorList>
    </citation>
    <scope>IDENTIFICATION</scope>
    <source>
        <tissue evidence="12">Gonads</tissue>
    </source>
</reference>
<evidence type="ECO:0000256" key="10">
    <source>
        <dbReference type="RuleBase" id="RU363063"/>
    </source>
</evidence>
<evidence type="ECO:0000256" key="9">
    <source>
        <dbReference type="ARBA" id="ARBA00023136"/>
    </source>
</evidence>
<keyword evidence="8 10" id="KW-0333">Golgi apparatus</keyword>
<evidence type="ECO:0000313" key="12">
    <source>
        <dbReference type="RefSeq" id="XP_013395413.1"/>
    </source>
</evidence>
<dbReference type="RefSeq" id="XP_013395413.1">
    <property type="nucleotide sequence ID" value="XM_013539959.1"/>
</dbReference>
<keyword evidence="6 10" id="KW-0735">Signal-anchor</keyword>
<comment type="subcellular location">
    <subcellularLocation>
        <location evidence="1 10">Golgi apparatus membrane</location>
        <topology evidence="1 10">Single-pass type II membrane protein</topology>
    </subcellularLocation>
</comment>
<evidence type="ECO:0000313" key="11">
    <source>
        <dbReference type="Proteomes" id="UP000085678"/>
    </source>
</evidence>
<evidence type="ECO:0000256" key="1">
    <source>
        <dbReference type="ARBA" id="ARBA00004323"/>
    </source>
</evidence>
<accession>A0A1S3IB66</accession>
<proteinExistence type="inferred from homology"/>
<sequence>MIGPLRGYFCRSTCYLSFISILVINVLVLYQNVTKNVNRNTIMTRGQEAVNSSVLDKVLLPGYQHTTLVLPRPTKPPGSPFRLRDREWDHLRHHGYVIANEKYCEVRPGQEVFLVVTVMSDPRDRKSRQFFRSTFGSVKEHRGKLLRILYAVGRTFDTKVESDVASESDAFGDIVKFDMLDSYSNFTLKSLLTLSWTATHCSHAKFYMKVGHDVVVNFRRIVDYFIEVPARNMMTGVLREDGGRTAHHLRGAPWARSPGYIIGHITIQSVDTVKELYLESLHHPLFCEDQFVSFIARKLNITLIDNQYFRACPWENMMTNNTCDILQVFSIHTQPFHGAPDWSKKEKKRYWEMIHPTSPESRQSCDRNRKWMHDNRKDCNYLAPEK</sequence>